<proteinExistence type="predicted"/>
<keyword evidence="2" id="KW-0808">Transferase</keyword>
<gene>
    <name evidence="2" type="ORF">AYP45_01515</name>
</gene>
<accession>A0A1V4AXC1</accession>
<feature type="domain" description="PD-(D/E)XK nuclease" evidence="1">
    <location>
        <begin position="9"/>
        <end position="162"/>
    </location>
</feature>
<evidence type="ECO:0000313" key="2">
    <source>
        <dbReference type="EMBL" id="OOP57776.1"/>
    </source>
</evidence>
<keyword evidence="2" id="KW-0418">Kinase</keyword>
<comment type="caution">
    <text evidence="2">The sequence shown here is derived from an EMBL/GenBank/DDBJ whole genome shotgun (WGS) entry which is preliminary data.</text>
</comment>
<protein>
    <submittedName>
        <fullName evidence="2">4-diphosphocytidyl-2C-methyl-D-erythritol kinase</fullName>
    </submittedName>
</protein>
<dbReference type="Pfam" id="PF20472">
    <property type="entry name" value="PDDEXK_11"/>
    <property type="match status" value="1"/>
</dbReference>
<dbReference type="AlphaFoldDB" id="A0A1V4AXC1"/>
<dbReference type="InterPro" id="IPR046821">
    <property type="entry name" value="PDDEXK_11"/>
</dbReference>
<dbReference type="Proteomes" id="UP000189681">
    <property type="component" value="Unassembled WGS sequence"/>
</dbReference>
<evidence type="ECO:0000313" key="3">
    <source>
        <dbReference type="Proteomes" id="UP000189681"/>
    </source>
</evidence>
<name>A0A1V4AXC1_9BACT</name>
<sequence>MAKPQGSLANASGNILEQTVKTVFQNKGFQLASHREWQKSPEKYGVELLLTDVPYTTIYNHPGHTEFLVKSEKYKLEIRIECKWQQSAGSVDEKLPYLYLNCIESMPEKYIVIVIDGDGFKKGSKVWLREAVKEKKYTSPVNRDKSIEVFDLKEFITWANKLLR</sequence>
<organism evidence="2 3">
    <name type="scientific">Candidatus Brocadia carolinensis</name>
    <dbReference type="NCBI Taxonomy" id="1004156"/>
    <lineage>
        <taxon>Bacteria</taxon>
        <taxon>Pseudomonadati</taxon>
        <taxon>Planctomycetota</taxon>
        <taxon>Candidatus Brocadiia</taxon>
        <taxon>Candidatus Brocadiales</taxon>
        <taxon>Candidatus Brocadiaceae</taxon>
        <taxon>Candidatus Brocadia</taxon>
    </lineage>
</organism>
<dbReference type="STRING" id="1004156.AYP45_01515"/>
<dbReference type="GO" id="GO:0016301">
    <property type="term" value="F:kinase activity"/>
    <property type="evidence" value="ECO:0007669"/>
    <property type="project" value="UniProtKB-KW"/>
</dbReference>
<evidence type="ECO:0000259" key="1">
    <source>
        <dbReference type="Pfam" id="PF20472"/>
    </source>
</evidence>
<dbReference type="EMBL" id="AYTS01000014">
    <property type="protein sequence ID" value="OOP57776.1"/>
    <property type="molecule type" value="Genomic_DNA"/>
</dbReference>
<reference evidence="2 3" key="1">
    <citation type="journal article" date="2017" name="Water Res.">
        <title>Discovery and metagenomic analysis of an anammox bacterial enrichment related to Candidatus "Brocadia caroliniensis" in a full-scale glycerol-fed nitritation-denitritation separate centrate treatment process.</title>
        <authorList>
            <person name="Park H."/>
            <person name="Brotto A.C."/>
            <person name="van Loosdrecht M.C."/>
            <person name="Chandran K."/>
        </authorList>
    </citation>
    <scope>NUCLEOTIDE SEQUENCE [LARGE SCALE GENOMIC DNA]</scope>
    <source>
        <strain evidence="2">26THWARD</strain>
    </source>
</reference>